<organism evidence="2 3">
    <name type="scientific">Ancylostoma ceylanicum</name>
    <dbReference type="NCBI Taxonomy" id="53326"/>
    <lineage>
        <taxon>Eukaryota</taxon>
        <taxon>Metazoa</taxon>
        <taxon>Ecdysozoa</taxon>
        <taxon>Nematoda</taxon>
        <taxon>Chromadorea</taxon>
        <taxon>Rhabditida</taxon>
        <taxon>Rhabditina</taxon>
        <taxon>Rhabditomorpha</taxon>
        <taxon>Strongyloidea</taxon>
        <taxon>Ancylostomatidae</taxon>
        <taxon>Ancylostomatinae</taxon>
        <taxon>Ancylostoma</taxon>
    </lineage>
</organism>
<comment type="caution">
    <text evidence="2">The sequence shown here is derived from an EMBL/GenBank/DDBJ whole genome shotgun (WGS) entry which is preliminary data.</text>
</comment>
<feature type="transmembrane region" description="Helical" evidence="1">
    <location>
        <begin position="55"/>
        <end position="79"/>
    </location>
</feature>
<keyword evidence="1" id="KW-0472">Membrane</keyword>
<evidence type="ECO:0000256" key="1">
    <source>
        <dbReference type="SAM" id="Phobius"/>
    </source>
</evidence>
<keyword evidence="3" id="KW-1185">Reference proteome</keyword>
<evidence type="ECO:0000313" key="2">
    <source>
        <dbReference type="EMBL" id="EYC28416.1"/>
    </source>
</evidence>
<dbReference type="EMBL" id="JARK01001343">
    <property type="protein sequence ID" value="EYC28416.1"/>
    <property type="molecule type" value="Genomic_DNA"/>
</dbReference>
<gene>
    <name evidence="2" type="primary">Acey_s0007.g3216</name>
    <name evidence="2" type="ORF">Y032_0007g3216</name>
</gene>
<dbReference type="AlphaFoldDB" id="A0A016VM79"/>
<sequence length="88" mass="9912">MGKPSNDTPVDSSRPYWARRVVIDSISVVGPKDVNVNDFKHTENKVLLDLGQFNAILSLNCGHYGFCVIQSLGLFIYVVHRKDVHIKE</sequence>
<name>A0A016VM79_9BILA</name>
<reference evidence="3" key="1">
    <citation type="journal article" date="2015" name="Nat. Genet.">
        <title>The genome and transcriptome of the zoonotic hookworm Ancylostoma ceylanicum identify infection-specific gene families.</title>
        <authorList>
            <person name="Schwarz E.M."/>
            <person name="Hu Y."/>
            <person name="Antoshechkin I."/>
            <person name="Miller M.M."/>
            <person name="Sternberg P.W."/>
            <person name="Aroian R.V."/>
        </authorList>
    </citation>
    <scope>NUCLEOTIDE SEQUENCE</scope>
    <source>
        <strain evidence="3">HY135</strain>
    </source>
</reference>
<keyword evidence="1" id="KW-0812">Transmembrane</keyword>
<accession>A0A016VM79</accession>
<proteinExistence type="predicted"/>
<keyword evidence="1" id="KW-1133">Transmembrane helix</keyword>
<evidence type="ECO:0000313" key="3">
    <source>
        <dbReference type="Proteomes" id="UP000024635"/>
    </source>
</evidence>
<protein>
    <submittedName>
        <fullName evidence="2">Uncharacterized protein</fullName>
    </submittedName>
</protein>
<dbReference type="Proteomes" id="UP000024635">
    <property type="component" value="Unassembled WGS sequence"/>
</dbReference>